<protein>
    <recommendedName>
        <fullName evidence="3">DUF2993 domain-containing protein</fullName>
    </recommendedName>
</protein>
<dbReference type="AlphaFoldDB" id="A0A2W2FN75"/>
<dbReference type="RefSeq" id="WP_111169719.1">
    <property type="nucleotide sequence ID" value="NZ_POUA01000214.1"/>
</dbReference>
<dbReference type="EMBL" id="POUA01000214">
    <property type="protein sequence ID" value="PZG38836.1"/>
    <property type="molecule type" value="Genomic_DNA"/>
</dbReference>
<accession>A0A2W2FN75</accession>
<proteinExistence type="predicted"/>
<comment type="caution">
    <text evidence="1">The sequence shown here is derived from an EMBL/GenBank/DDBJ whole genome shotgun (WGS) entry which is preliminary data.</text>
</comment>
<evidence type="ECO:0008006" key="3">
    <source>
        <dbReference type="Google" id="ProtNLM"/>
    </source>
</evidence>
<keyword evidence="2" id="KW-1185">Reference proteome</keyword>
<evidence type="ECO:0000313" key="2">
    <source>
        <dbReference type="Proteomes" id="UP000248544"/>
    </source>
</evidence>
<gene>
    <name evidence="1" type="ORF">C1I98_24160</name>
</gene>
<dbReference type="Pfam" id="PF11209">
    <property type="entry name" value="LmeA"/>
    <property type="match status" value="1"/>
</dbReference>
<sequence>MRKLVVFLIVLAVVLGVVDRVSVAGVEREIAKQVAAQYKLSTQPTVTINGIPFLTQAVAGRYDEINLQIGSLTRKGVRLSGVTATLYGVSAPLLDLIQSPSGAEITAERVTGTVTVPLAVIEQRAPKGVKLSGDGGTLKIAGEINLRGVPVPVSADLKVDVVKGGVRLAPVKVVVAGGIPVPPEATRSMTYTIPVQGLPLGLKVTAVEIVPEGLRVTGEANDVPLRA</sequence>
<dbReference type="Proteomes" id="UP000248544">
    <property type="component" value="Unassembled WGS sequence"/>
</dbReference>
<organism evidence="1 2">
    <name type="scientific">Spongiactinospora gelatinilytica</name>
    <dbReference type="NCBI Taxonomy" id="2666298"/>
    <lineage>
        <taxon>Bacteria</taxon>
        <taxon>Bacillati</taxon>
        <taxon>Actinomycetota</taxon>
        <taxon>Actinomycetes</taxon>
        <taxon>Streptosporangiales</taxon>
        <taxon>Streptosporangiaceae</taxon>
        <taxon>Spongiactinospora</taxon>
    </lineage>
</organism>
<name>A0A2W2FN75_9ACTN</name>
<reference evidence="1 2" key="1">
    <citation type="submission" date="2018-01" db="EMBL/GenBank/DDBJ databases">
        <title>Draft genome sequence of Sphaerisporangium sp. 7K107.</title>
        <authorList>
            <person name="Sahin N."/>
            <person name="Saygin H."/>
            <person name="Ay H."/>
        </authorList>
    </citation>
    <scope>NUCLEOTIDE SEQUENCE [LARGE SCALE GENOMIC DNA]</scope>
    <source>
        <strain evidence="1 2">7K107</strain>
    </source>
</reference>
<dbReference type="InterPro" id="IPR021373">
    <property type="entry name" value="DUF2993"/>
</dbReference>
<evidence type="ECO:0000313" key="1">
    <source>
        <dbReference type="EMBL" id="PZG38836.1"/>
    </source>
</evidence>